<reference evidence="1" key="2">
    <citation type="submission" date="2004-02" db="EMBL/GenBank/DDBJ databases">
        <authorList>
            <consortium name="Genoscope"/>
            <consortium name="Whitehead Institute Centre for Genome Research"/>
        </authorList>
    </citation>
    <scope>NUCLEOTIDE SEQUENCE</scope>
</reference>
<dbReference type="EMBL" id="CAAE01024145">
    <property type="protein sequence ID" value="CAG14680.1"/>
    <property type="molecule type" value="Genomic_DNA"/>
</dbReference>
<protein>
    <submittedName>
        <fullName evidence="1">(spotted green pufferfish) hypothetical protein</fullName>
    </submittedName>
</protein>
<feature type="non-terminal residue" evidence="1">
    <location>
        <position position="1"/>
    </location>
</feature>
<organism evidence="1">
    <name type="scientific">Tetraodon nigroviridis</name>
    <name type="common">Spotted green pufferfish</name>
    <name type="synonym">Chelonodon nigroviridis</name>
    <dbReference type="NCBI Taxonomy" id="99883"/>
    <lineage>
        <taxon>Eukaryota</taxon>
        <taxon>Metazoa</taxon>
        <taxon>Chordata</taxon>
        <taxon>Craniata</taxon>
        <taxon>Vertebrata</taxon>
        <taxon>Euteleostomi</taxon>
        <taxon>Actinopterygii</taxon>
        <taxon>Neopterygii</taxon>
        <taxon>Teleostei</taxon>
        <taxon>Neoteleostei</taxon>
        <taxon>Acanthomorphata</taxon>
        <taxon>Eupercaria</taxon>
        <taxon>Tetraodontiformes</taxon>
        <taxon>Tetradontoidea</taxon>
        <taxon>Tetraodontidae</taxon>
        <taxon>Tetraodon</taxon>
    </lineage>
</organism>
<gene>
    <name evidence="1" type="ORF">GSTENG00036569001</name>
</gene>
<dbReference type="KEGG" id="tng:GSTEN00036569G001"/>
<reference evidence="1" key="1">
    <citation type="journal article" date="2004" name="Nature">
        <title>Genome duplication in the teleost fish Tetraodon nigroviridis reveals the early vertebrate proto-karyotype.</title>
        <authorList>
            <person name="Jaillon O."/>
            <person name="Aury J.-M."/>
            <person name="Brunet F."/>
            <person name="Petit J.-L."/>
            <person name="Stange-Thomann N."/>
            <person name="Mauceli E."/>
            <person name="Bouneau L."/>
            <person name="Fischer C."/>
            <person name="Ozouf-Costaz C."/>
            <person name="Bernot A."/>
            <person name="Nicaud S."/>
            <person name="Jaffe D."/>
            <person name="Fisher S."/>
            <person name="Lutfalla G."/>
            <person name="Dossat C."/>
            <person name="Segurens B."/>
            <person name="Dasilva C."/>
            <person name="Salanoubat M."/>
            <person name="Levy M."/>
            <person name="Boudet N."/>
            <person name="Castellano S."/>
            <person name="Anthouard V."/>
            <person name="Jubin C."/>
            <person name="Castelli V."/>
            <person name="Katinka M."/>
            <person name="Vacherie B."/>
            <person name="Biemont C."/>
            <person name="Skalli Z."/>
            <person name="Cattolico L."/>
            <person name="Poulain J."/>
            <person name="De Berardinis V."/>
            <person name="Cruaud C."/>
            <person name="Duprat S."/>
            <person name="Brottier P."/>
            <person name="Coutanceau J.-P."/>
            <person name="Gouzy J."/>
            <person name="Parra G."/>
            <person name="Lardier G."/>
            <person name="Chapple C."/>
            <person name="McKernan K.J."/>
            <person name="McEwan P."/>
            <person name="Bosak S."/>
            <person name="Kellis M."/>
            <person name="Volff J.-N."/>
            <person name="Guigo R."/>
            <person name="Zody M.C."/>
            <person name="Mesirov J."/>
            <person name="Lindblad-Toh K."/>
            <person name="Birren B."/>
            <person name="Nusbaum C."/>
            <person name="Kahn D."/>
            <person name="Robinson-Rechavi M."/>
            <person name="Laudet V."/>
            <person name="Schachter V."/>
            <person name="Quetier F."/>
            <person name="Saurin W."/>
            <person name="Scarpelli C."/>
            <person name="Wincker P."/>
            <person name="Lander E.S."/>
            <person name="Weissenbach J."/>
            <person name="Roest Crollius H."/>
        </authorList>
    </citation>
    <scope>NUCLEOTIDE SEQUENCE [LARGE SCALE GENOMIC DNA]</scope>
</reference>
<sequence length="55" mass="6182">TPLSIMGATVRLHSGLIKKDLALSGLYLFCMTTVVSERWGRFPQNRQNDVLCKTD</sequence>
<dbReference type="AlphaFoldDB" id="Q4RAA3"/>
<proteinExistence type="predicted"/>
<accession>Q4RAA3</accession>
<comment type="caution">
    <text evidence="1">The sequence shown here is derived from an EMBL/GenBank/DDBJ whole genome shotgun (WGS) entry which is preliminary data.</text>
</comment>
<name>Q4RAA3_TETNG</name>
<evidence type="ECO:0000313" key="1">
    <source>
        <dbReference type="EMBL" id="CAG14680.1"/>
    </source>
</evidence>